<comment type="caution">
    <text evidence="2">The sequence shown here is derived from an EMBL/GenBank/DDBJ whole genome shotgun (WGS) entry which is preliminary data.</text>
</comment>
<dbReference type="Proteomes" id="UP000494206">
    <property type="component" value="Unassembled WGS sequence"/>
</dbReference>
<feature type="chain" id="PRO_5035842443" description="DUF19 domain-containing protein" evidence="1">
    <location>
        <begin position="18"/>
        <end position="94"/>
    </location>
</feature>
<keyword evidence="3" id="KW-1185">Reference proteome</keyword>
<evidence type="ECO:0000256" key="1">
    <source>
        <dbReference type="SAM" id="SignalP"/>
    </source>
</evidence>
<organism evidence="2 3">
    <name type="scientific">Caenorhabditis bovis</name>
    <dbReference type="NCBI Taxonomy" id="2654633"/>
    <lineage>
        <taxon>Eukaryota</taxon>
        <taxon>Metazoa</taxon>
        <taxon>Ecdysozoa</taxon>
        <taxon>Nematoda</taxon>
        <taxon>Chromadorea</taxon>
        <taxon>Rhabditida</taxon>
        <taxon>Rhabditina</taxon>
        <taxon>Rhabditomorpha</taxon>
        <taxon>Rhabditoidea</taxon>
        <taxon>Rhabditidae</taxon>
        <taxon>Peloderinae</taxon>
        <taxon>Caenorhabditis</taxon>
    </lineage>
</organism>
<reference evidence="2 3" key="1">
    <citation type="submission" date="2020-04" db="EMBL/GenBank/DDBJ databases">
        <authorList>
            <person name="Laetsch R D."/>
            <person name="Stevens L."/>
            <person name="Kumar S."/>
            <person name="Blaxter L. M."/>
        </authorList>
    </citation>
    <scope>NUCLEOTIDE SEQUENCE [LARGE SCALE GENOMIC DNA]</scope>
</reference>
<accession>A0A8S1EBP1</accession>
<name>A0A8S1EBP1_9PELO</name>
<protein>
    <recommendedName>
        <fullName evidence="4">DUF19 domain-containing protein</fullName>
    </recommendedName>
</protein>
<evidence type="ECO:0008006" key="4">
    <source>
        <dbReference type="Google" id="ProtNLM"/>
    </source>
</evidence>
<dbReference type="EMBL" id="CADEPM010000001">
    <property type="protein sequence ID" value="CAB3397933.1"/>
    <property type="molecule type" value="Genomic_DNA"/>
</dbReference>
<gene>
    <name evidence="2" type="ORF">CBOVIS_LOCUS1273</name>
</gene>
<dbReference type="OrthoDB" id="5784803at2759"/>
<feature type="signal peptide" evidence="1">
    <location>
        <begin position="1"/>
        <end position="17"/>
    </location>
</feature>
<evidence type="ECO:0000313" key="3">
    <source>
        <dbReference type="Proteomes" id="UP000494206"/>
    </source>
</evidence>
<sequence>MLANILAINVFVYVAFASAVQNELIQDFPVVDCGTLAICNGDQECLEVLTRLYRLDCPMNDLEDSSKRSIGGEKRAGLKNIKEIFMKSYLNRMR</sequence>
<dbReference type="AlphaFoldDB" id="A0A8S1EBP1"/>
<proteinExistence type="predicted"/>
<evidence type="ECO:0000313" key="2">
    <source>
        <dbReference type="EMBL" id="CAB3397933.1"/>
    </source>
</evidence>
<keyword evidence="1" id="KW-0732">Signal</keyword>